<dbReference type="EMBL" id="LJZR01000021">
    <property type="protein sequence ID" value="KPQ34301.1"/>
    <property type="molecule type" value="Genomic_DNA"/>
</dbReference>
<dbReference type="AlphaFoldDB" id="A0A0P7YUX0"/>
<accession>A0A0P7YUX0</accession>
<comment type="caution">
    <text evidence="1">The sequence shown here is derived from an EMBL/GenBank/DDBJ whole genome shotgun (WGS) entry which is preliminary data.</text>
</comment>
<protein>
    <submittedName>
        <fullName evidence="1">Glucosylglycerol 3-phosphatase</fullName>
        <ecNumber evidence="1">3.1.3.69</ecNumber>
    </submittedName>
</protein>
<dbReference type="Proteomes" id="UP000050465">
    <property type="component" value="Unassembled WGS sequence"/>
</dbReference>
<evidence type="ECO:0000313" key="2">
    <source>
        <dbReference type="Proteomes" id="UP000050465"/>
    </source>
</evidence>
<dbReference type="STRING" id="1666911.HLUCCA11_15390"/>
<keyword evidence="1" id="KW-0378">Hydrolase</keyword>
<dbReference type="InterPro" id="IPR012765">
    <property type="entry name" value="GGPPase"/>
</dbReference>
<reference evidence="1 2" key="1">
    <citation type="submission" date="2015-09" db="EMBL/GenBank/DDBJ databases">
        <title>Identification and resolution of microdiversity through metagenomic sequencing of parallel consortia.</title>
        <authorList>
            <person name="Nelson W.C."/>
            <person name="Romine M.F."/>
            <person name="Lindemann S.R."/>
        </authorList>
    </citation>
    <scope>NUCLEOTIDE SEQUENCE [LARGE SCALE GENOMIC DNA]</scope>
    <source>
        <strain evidence="1">Ana</strain>
    </source>
</reference>
<dbReference type="GO" id="GO:0050530">
    <property type="term" value="F:glucosylglycerol 3-phosphatase activity"/>
    <property type="evidence" value="ECO:0007669"/>
    <property type="project" value="UniProtKB-EC"/>
</dbReference>
<sequence length="453" mass="49369">MSRPLHQQTLSLDHGAFVKTLAATENLLIIQDLDGVCMGLVNDPLTRIISPSYIQATQAFGPHFYVLTNGEHTGRRGVNQIVETSLKQAPAVVSQQQQYLPGLAAGGVQWQNRDGVVTHPGVSQAELSFLKAVPAKMEACLRAFFAQHPLSTEFQQPLDTYLAATVLDNIASPTVNLNTLYPLLAKDPSTFAALQKRMRSQLEDLLIEATQQGLGDCFFIHYAPNLGRDRSGNEIVWFCDDAAEPGSGQSASGQSGTTDYQFMLRGAIKEVGVLALLNRYYFHQTGRYPLGESFNVRRAPHDMDALVSLVAENFDPAQMPLIVGVGDTVTAQQSAGGVGSEVVGSEVKRGGSDRNFLQLIQNLKEPFNSQHLTVYVDSSGGELKNRRPLKLSSPTQLSNQAANIPQIPQQVISGPGDPADPLRLNVAFPGGHMQYCQFFEKAARERSLRLIQV</sequence>
<dbReference type="Pfam" id="PF09506">
    <property type="entry name" value="Salt_tol_Pase"/>
    <property type="match status" value="1"/>
</dbReference>
<name>A0A0P7YUX0_9CYAN</name>
<dbReference type="EC" id="3.1.3.69" evidence="1"/>
<gene>
    <name evidence="1" type="primary">stpA</name>
    <name evidence="1" type="ORF">HLUCCA11_15390</name>
</gene>
<evidence type="ECO:0000313" key="1">
    <source>
        <dbReference type="EMBL" id="KPQ34301.1"/>
    </source>
</evidence>
<proteinExistence type="predicted"/>
<organism evidence="1 2">
    <name type="scientific">Phormidesmis priestleyi Ana</name>
    <dbReference type="NCBI Taxonomy" id="1666911"/>
    <lineage>
        <taxon>Bacteria</taxon>
        <taxon>Bacillati</taxon>
        <taxon>Cyanobacteriota</taxon>
        <taxon>Cyanophyceae</taxon>
        <taxon>Leptolyngbyales</taxon>
        <taxon>Leptolyngbyaceae</taxon>
        <taxon>Phormidesmis</taxon>
    </lineage>
</organism>
<dbReference type="NCBIfam" id="TIGR02399">
    <property type="entry name" value="salt_tol_Pase"/>
    <property type="match status" value="1"/>
</dbReference>